<dbReference type="SUPFAM" id="SSF47413">
    <property type="entry name" value="lambda repressor-like DNA-binding domains"/>
    <property type="match status" value="1"/>
</dbReference>
<evidence type="ECO:0000259" key="1">
    <source>
        <dbReference type="PROSITE" id="PS50943"/>
    </source>
</evidence>
<protein>
    <submittedName>
        <fullName evidence="2">Helix-turn-helix transcriptional regulator</fullName>
    </submittedName>
</protein>
<keyword evidence="3" id="KW-1185">Reference proteome</keyword>
<dbReference type="KEGG" id="dtl:H8F01_09115"/>
<evidence type="ECO:0000313" key="2">
    <source>
        <dbReference type="EMBL" id="QNK03243.1"/>
    </source>
</evidence>
<proteinExistence type="predicted"/>
<dbReference type="InterPro" id="IPR010982">
    <property type="entry name" value="Lambda_DNA-bd_dom_sf"/>
</dbReference>
<sequence length="77" mass="8746">MDPEVAFGKILRSLRLESKKTQEELAFDADLQRHYISLLERGSSSPTLKSIFRLSSALAISPDRLISLVIDEMRKAR</sequence>
<dbReference type="SMART" id="SM00530">
    <property type="entry name" value="HTH_XRE"/>
    <property type="match status" value="1"/>
</dbReference>
<dbReference type="Pfam" id="PF01381">
    <property type="entry name" value="HTH_3"/>
    <property type="match status" value="1"/>
</dbReference>
<feature type="domain" description="HTH cro/C1-type" evidence="1">
    <location>
        <begin position="11"/>
        <end position="65"/>
    </location>
</feature>
<dbReference type="Proteomes" id="UP000515873">
    <property type="component" value="Chromosome"/>
</dbReference>
<dbReference type="CDD" id="cd00093">
    <property type="entry name" value="HTH_XRE"/>
    <property type="match status" value="1"/>
</dbReference>
<organism evidence="2 3">
    <name type="scientific">Dyella telluris</name>
    <dbReference type="NCBI Taxonomy" id="2763498"/>
    <lineage>
        <taxon>Bacteria</taxon>
        <taxon>Pseudomonadati</taxon>
        <taxon>Pseudomonadota</taxon>
        <taxon>Gammaproteobacteria</taxon>
        <taxon>Lysobacterales</taxon>
        <taxon>Rhodanobacteraceae</taxon>
        <taxon>Dyella</taxon>
    </lineage>
</organism>
<name>A0A7G8Q8Y5_9GAMM</name>
<dbReference type="PROSITE" id="PS50943">
    <property type="entry name" value="HTH_CROC1"/>
    <property type="match status" value="1"/>
</dbReference>
<dbReference type="EMBL" id="CP060412">
    <property type="protein sequence ID" value="QNK03243.1"/>
    <property type="molecule type" value="Genomic_DNA"/>
</dbReference>
<dbReference type="AlphaFoldDB" id="A0A7G8Q8Y5"/>
<dbReference type="Gene3D" id="1.10.260.40">
    <property type="entry name" value="lambda repressor-like DNA-binding domains"/>
    <property type="match status" value="1"/>
</dbReference>
<accession>A0A7G8Q8Y5</accession>
<reference evidence="2 3" key="1">
    <citation type="submission" date="2020-08" db="EMBL/GenBank/DDBJ databases">
        <title>Dyella sp. G9 isolated from forest soil.</title>
        <authorList>
            <person name="Fu J."/>
            <person name="Qiu L."/>
        </authorList>
    </citation>
    <scope>NUCLEOTIDE SEQUENCE [LARGE SCALE GENOMIC DNA]</scope>
    <source>
        <strain evidence="2 3">G9</strain>
    </source>
</reference>
<evidence type="ECO:0000313" key="3">
    <source>
        <dbReference type="Proteomes" id="UP000515873"/>
    </source>
</evidence>
<dbReference type="RefSeq" id="WP_187058713.1">
    <property type="nucleotide sequence ID" value="NZ_CP060412.1"/>
</dbReference>
<dbReference type="InterPro" id="IPR001387">
    <property type="entry name" value="Cro/C1-type_HTH"/>
</dbReference>
<dbReference type="GO" id="GO:0003677">
    <property type="term" value="F:DNA binding"/>
    <property type="evidence" value="ECO:0007669"/>
    <property type="project" value="InterPro"/>
</dbReference>
<gene>
    <name evidence="2" type="ORF">H8F01_09115</name>
</gene>